<comment type="caution">
    <text evidence="2">The sequence shown here is derived from an EMBL/GenBank/DDBJ whole genome shotgun (WGS) entry which is preliminary data.</text>
</comment>
<accession>A0A644TII8</accession>
<name>A0A644TII8_9ZZZZ</name>
<organism evidence="2">
    <name type="scientific">bioreactor metagenome</name>
    <dbReference type="NCBI Taxonomy" id="1076179"/>
    <lineage>
        <taxon>unclassified sequences</taxon>
        <taxon>metagenomes</taxon>
        <taxon>ecological metagenomes</taxon>
    </lineage>
</organism>
<proteinExistence type="predicted"/>
<protein>
    <recommendedName>
        <fullName evidence="1">VOC domain-containing protein</fullName>
    </recommendedName>
</protein>
<evidence type="ECO:0000259" key="1">
    <source>
        <dbReference type="PROSITE" id="PS51819"/>
    </source>
</evidence>
<dbReference type="Gene3D" id="3.10.180.10">
    <property type="entry name" value="2,3-Dihydroxybiphenyl 1,2-Dioxygenase, domain 1"/>
    <property type="match status" value="1"/>
</dbReference>
<dbReference type="InterPro" id="IPR037523">
    <property type="entry name" value="VOC_core"/>
</dbReference>
<dbReference type="InterPro" id="IPR004360">
    <property type="entry name" value="Glyas_Fos-R_dOase_dom"/>
</dbReference>
<reference evidence="2" key="1">
    <citation type="submission" date="2019-08" db="EMBL/GenBank/DDBJ databases">
        <authorList>
            <person name="Kucharzyk K."/>
            <person name="Murdoch R.W."/>
            <person name="Higgins S."/>
            <person name="Loffler F."/>
        </authorList>
    </citation>
    <scope>NUCLEOTIDE SEQUENCE</scope>
</reference>
<dbReference type="PANTHER" id="PTHR33993:SF2">
    <property type="entry name" value="VOC DOMAIN-CONTAINING PROTEIN"/>
    <property type="match status" value="1"/>
</dbReference>
<dbReference type="InterPro" id="IPR029068">
    <property type="entry name" value="Glyas_Bleomycin-R_OHBP_Dase"/>
</dbReference>
<dbReference type="CDD" id="cd07247">
    <property type="entry name" value="SgaA_N_like"/>
    <property type="match status" value="1"/>
</dbReference>
<gene>
    <name evidence="2" type="ORF">SDC9_12436</name>
</gene>
<dbReference type="SUPFAM" id="SSF54593">
    <property type="entry name" value="Glyoxalase/Bleomycin resistance protein/Dihydroxybiphenyl dioxygenase"/>
    <property type="match status" value="1"/>
</dbReference>
<evidence type="ECO:0000313" key="2">
    <source>
        <dbReference type="EMBL" id="MPL66748.1"/>
    </source>
</evidence>
<dbReference type="EMBL" id="VSSQ01000033">
    <property type="protein sequence ID" value="MPL66748.1"/>
    <property type="molecule type" value="Genomic_DNA"/>
</dbReference>
<dbReference type="PROSITE" id="PS51819">
    <property type="entry name" value="VOC"/>
    <property type="match status" value="1"/>
</dbReference>
<sequence length="124" mass="13892">MMKNLIAFFEIPSLDFKAAVNFYQTVFDVELQVMECESESMAFFTDENGHCYGAISYCPSLIQPSDKGVLVSLTCEDMEKTFEKIISLGGKKVIDKTKIESEGMGYFGTFIDCEGNKLGLYSDK</sequence>
<dbReference type="InterPro" id="IPR052164">
    <property type="entry name" value="Anthracycline_SecMetBiosynth"/>
</dbReference>
<feature type="domain" description="VOC" evidence="1">
    <location>
        <begin position="5"/>
        <end position="123"/>
    </location>
</feature>
<dbReference type="AlphaFoldDB" id="A0A644TII8"/>
<dbReference type="Pfam" id="PF00903">
    <property type="entry name" value="Glyoxalase"/>
    <property type="match status" value="1"/>
</dbReference>
<dbReference type="PANTHER" id="PTHR33993">
    <property type="entry name" value="GLYOXALASE-RELATED"/>
    <property type="match status" value="1"/>
</dbReference>